<evidence type="ECO:0000256" key="2">
    <source>
        <dbReference type="ARBA" id="ARBA00022821"/>
    </source>
</evidence>
<dbReference type="InterPro" id="IPR032675">
    <property type="entry name" value="LRR_dom_sf"/>
</dbReference>
<dbReference type="EMBL" id="JAMQYH010000003">
    <property type="protein sequence ID" value="KAJ1695490.1"/>
    <property type="molecule type" value="Genomic_DNA"/>
</dbReference>
<keyword evidence="6" id="KW-1185">Reference proteome</keyword>
<dbReference type="InterPro" id="IPR044974">
    <property type="entry name" value="Disease_R_plants"/>
</dbReference>
<comment type="caution">
    <text evidence="5">The sequence shown here is derived from an EMBL/GenBank/DDBJ whole genome shotgun (WGS) entry which is preliminary data.</text>
</comment>
<dbReference type="GO" id="GO:0002758">
    <property type="term" value="P:innate immune response-activating signaling pathway"/>
    <property type="evidence" value="ECO:0007669"/>
    <property type="project" value="UniProtKB-ARBA"/>
</dbReference>
<dbReference type="PANTHER" id="PTHR23155:SF1205">
    <property type="entry name" value="DISEASE RESISTANCE PROTEIN RPM1"/>
    <property type="match status" value="1"/>
</dbReference>
<sequence>MDWQIEGQECLDIISTSYEDLPSYLKPCFMYIASFPEDYKIKASSLTRLWIAEGFIIHHDPTRAIEEIAQSYLEELVQRCMFQVSERSWSGRIKHCYIHDILRELAVQKAAEENFLLIFSKSNANSTSGTSTSARRIAFHEFGSTELPKESIIGPKLRSLISFGDHFPNIQKLRMVRVIHSENSEIDENLQRMKQSTTLRYFRSYTILKLPNSFWNNKMLRYVRAENYSYGQFVSGPSSSVKLENLEVLKGVFIARDEWTVRFPHFPRIRKLGIKISNRTNWEAMANSITKLENLESLFLGSNGLSHPVITHAFKDYERMHSLYLCCLWPGRRIGDSSLFPPRLLKLTLRRSFLEQDPMQELEKLSNLRVLRLLYESYKGEQLICSAGGFRRLQQLKLHGLSSLKELKVEDGAMPLLKQLEISYCIHMEMLPDLQYLTRLEELKLKRMLPAFNCLLEGPDRHKVEHIPSISI</sequence>
<evidence type="ECO:0000313" key="5">
    <source>
        <dbReference type="EMBL" id="KAJ1695490.1"/>
    </source>
</evidence>
<dbReference type="InterPro" id="IPR036388">
    <property type="entry name" value="WH-like_DNA-bd_sf"/>
</dbReference>
<dbReference type="AlphaFoldDB" id="A0A9Q0HRP9"/>
<gene>
    <name evidence="5" type="ORF">LUZ63_012188</name>
</gene>
<feature type="domain" description="Disease resistance R13L4/SHOC-2-like LRR" evidence="4">
    <location>
        <begin position="166"/>
        <end position="442"/>
    </location>
</feature>
<dbReference type="Pfam" id="PF23559">
    <property type="entry name" value="WHD_DRP"/>
    <property type="match status" value="1"/>
</dbReference>
<evidence type="ECO:0000259" key="4">
    <source>
        <dbReference type="Pfam" id="PF23598"/>
    </source>
</evidence>
<dbReference type="Proteomes" id="UP001151287">
    <property type="component" value="Unassembled WGS sequence"/>
</dbReference>
<dbReference type="InterPro" id="IPR058922">
    <property type="entry name" value="WHD_DRP"/>
</dbReference>
<dbReference type="Gene3D" id="1.10.10.10">
    <property type="entry name" value="Winged helix-like DNA-binding domain superfamily/Winged helix DNA-binding domain"/>
    <property type="match status" value="1"/>
</dbReference>
<dbReference type="GO" id="GO:0009626">
    <property type="term" value="P:plant-type hypersensitive response"/>
    <property type="evidence" value="ECO:0007669"/>
    <property type="project" value="UniProtKB-ARBA"/>
</dbReference>
<keyword evidence="2" id="KW-0611">Plant defense</keyword>
<evidence type="ECO:0000313" key="6">
    <source>
        <dbReference type="Proteomes" id="UP001151287"/>
    </source>
</evidence>
<organism evidence="5 6">
    <name type="scientific">Rhynchospora breviuscula</name>
    <dbReference type="NCBI Taxonomy" id="2022672"/>
    <lineage>
        <taxon>Eukaryota</taxon>
        <taxon>Viridiplantae</taxon>
        <taxon>Streptophyta</taxon>
        <taxon>Embryophyta</taxon>
        <taxon>Tracheophyta</taxon>
        <taxon>Spermatophyta</taxon>
        <taxon>Magnoliopsida</taxon>
        <taxon>Liliopsida</taxon>
        <taxon>Poales</taxon>
        <taxon>Cyperaceae</taxon>
        <taxon>Cyperoideae</taxon>
        <taxon>Rhynchosporeae</taxon>
        <taxon>Rhynchospora</taxon>
    </lineage>
</organism>
<dbReference type="GO" id="GO:0042742">
    <property type="term" value="P:defense response to bacterium"/>
    <property type="evidence" value="ECO:0007669"/>
    <property type="project" value="UniProtKB-ARBA"/>
</dbReference>
<dbReference type="SUPFAM" id="SSF52058">
    <property type="entry name" value="L domain-like"/>
    <property type="match status" value="1"/>
</dbReference>
<keyword evidence="1" id="KW-0677">Repeat</keyword>
<proteinExistence type="predicted"/>
<dbReference type="FunFam" id="1.10.10.10:FF:000322">
    <property type="entry name" value="Probable disease resistance protein At1g63360"/>
    <property type="match status" value="1"/>
</dbReference>
<feature type="domain" description="Disease resistance protein winged helix" evidence="3">
    <location>
        <begin position="35"/>
        <end position="106"/>
    </location>
</feature>
<name>A0A9Q0HRP9_9POAL</name>
<reference evidence="5" key="1">
    <citation type="journal article" date="2022" name="Cell">
        <title>Repeat-based holocentromeres influence genome architecture and karyotype evolution.</title>
        <authorList>
            <person name="Hofstatter P.G."/>
            <person name="Thangavel G."/>
            <person name="Lux T."/>
            <person name="Neumann P."/>
            <person name="Vondrak T."/>
            <person name="Novak P."/>
            <person name="Zhang M."/>
            <person name="Costa L."/>
            <person name="Castellani M."/>
            <person name="Scott A."/>
            <person name="Toegelov H."/>
            <person name="Fuchs J."/>
            <person name="Mata-Sucre Y."/>
            <person name="Dias Y."/>
            <person name="Vanzela A.L.L."/>
            <person name="Huettel B."/>
            <person name="Almeida C.C.S."/>
            <person name="Simkova H."/>
            <person name="Souza G."/>
            <person name="Pedrosa-Harand A."/>
            <person name="Macas J."/>
            <person name="Mayer K.F.X."/>
            <person name="Houben A."/>
            <person name="Marques A."/>
        </authorList>
    </citation>
    <scope>NUCLEOTIDE SEQUENCE</scope>
    <source>
        <strain evidence="5">RhyBre1mFocal</strain>
    </source>
</reference>
<dbReference type="OrthoDB" id="682583at2759"/>
<dbReference type="InterPro" id="IPR055414">
    <property type="entry name" value="LRR_R13L4/SHOC2-like"/>
</dbReference>
<protein>
    <submittedName>
        <fullName evidence="5">Uncharacterized protein</fullName>
    </submittedName>
</protein>
<dbReference type="Pfam" id="PF23598">
    <property type="entry name" value="LRR_14"/>
    <property type="match status" value="1"/>
</dbReference>
<evidence type="ECO:0000256" key="1">
    <source>
        <dbReference type="ARBA" id="ARBA00022737"/>
    </source>
</evidence>
<evidence type="ECO:0000259" key="3">
    <source>
        <dbReference type="Pfam" id="PF23559"/>
    </source>
</evidence>
<dbReference type="PANTHER" id="PTHR23155">
    <property type="entry name" value="DISEASE RESISTANCE PROTEIN RP"/>
    <property type="match status" value="1"/>
</dbReference>
<dbReference type="Gene3D" id="3.80.10.10">
    <property type="entry name" value="Ribonuclease Inhibitor"/>
    <property type="match status" value="1"/>
</dbReference>
<accession>A0A9Q0HRP9</accession>